<gene>
    <name evidence="6" type="ORF">F9Y85_24125</name>
    <name evidence="7" type="ORF">R5H13_23900</name>
</gene>
<evidence type="ECO:0000259" key="5">
    <source>
        <dbReference type="PROSITE" id="PS50893"/>
    </source>
</evidence>
<comment type="similarity">
    <text evidence="4">Belongs to the ABC transporter superfamily. Macrolide exporter (TC 3.A.1.122) family.</text>
</comment>
<dbReference type="GO" id="GO:1902495">
    <property type="term" value="C:transmembrane transporter complex"/>
    <property type="evidence" value="ECO:0007669"/>
    <property type="project" value="UniProtKB-ARBA"/>
</dbReference>
<dbReference type="GeneID" id="98337634"/>
<evidence type="ECO:0000313" key="6">
    <source>
        <dbReference type="EMBL" id="NLR24337.1"/>
    </source>
</evidence>
<dbReference type="GO" id="GO:0022857">
    <property type="term" value="F:transmembrane transporter activity"/>
    <property type="evidence" value="ECO:0007669"/>
    <property type="project" value="TreeGrafter"/>
</dbReference>
<protein>
    <submittedName>
        <fullName evidence="6">ABC transporter ATP-binding protein</fullName>
    </submittedName>
</protein>
<accession>A0A8I2KTC5</accession>
<dbReference type="EMBL" id="WEIA01000030">
    <property type="protein sequence ID" value="NLR24337.1"/>
    <property type="molecule type" value="Genomic_DNA"/>
</dbReference>
<reference evidence="6" key="1">
    <citation type="submission" date="2019-10" db="EMBL/GenBank/DDBJ databases">
        <authorList>
            <person name="Paulsen S."/>
        </authorList>
    </citation>
    <scope>NUCLEOTIDE SEQUENCE</scope>
    <source>
        <strain evidence="6">LMG 19692</strain>
    </source>
</reference>
<dbReference type="InterPro" id="IPR027417">
    <property type="entry name" value="P-loop_NTPase"/>
</dbReference>
<dbReference type="EMBL" id="CP137579">
    <property type="protein sequence ID" value="WOX30921.1"/>
    <property type="molecule type" value="Genomic_DNA"/>
</dbReference>
<evidence type="ECO:0000256" key="2">
    <source>
        <dbReference type="ARBA" id="ARBA00022741"/>
    </source>
</evidence>
<dbReference type="InterPro" id="IPR015854">
    <property type="entry name" value="ABC_transpr_LolD-like"/>
</dbReference>
<organism evidence="6 8">
    <name type="scientific">Pseudoalteromonas maricaloris</name>
    <dbReference type="NCBI Taxonomy" id="184924"/>
    <lineage>
        <taxon>Bacteria</taxon>
        <taxon>Pseudomonadati</taxon>
        <taxon>Pseudomonadota</taxon>
        <taxon>Gammaproteobacteria</taxon>
        <taxon>Alteromonadales</taxon>
        <taxon>Pseudoalteromonadaceae</taxon>
        <taxon>Pseudoalteromonas</taxon>
    </lineage>
</organism>
<feature type="domain" description="ABC transporter" evidence="5">
    <location>
        <begin position="5"/>
        <end position="239"/>
    </location>
</feature>
<dbReference type="SUPFAM" id="SSF52540">
    <property type="entry name" value="P-loop containing nucleoside triphosphate hydrolases"/>
    <property type="match status" value="1"/>
</dbReference>
<sequence>MEHLIEIKKIRKVFKTGTVATNALRDVDLTINKGEFVSIKGPSGSGKSTLLNIIGLLEDYESGSYKLDGVEASSLNDDQASELRNEKIGFIFQNFNLIAELSLYDNIEVPLIYRGMTSQERKQRVEESLRLVGLWGRKEHRPDQLSGGQRQRVAIARALAGKPSLILADEPTGNLDSEMAASVMDLLYQINEMGNTIVMVTHDDELASKTQRQIQVTDGVVKQCDTETELLKEQEASYA</sequence>
<dbReference type="PROSITE" id="PS50893">
    <property type="entry name" value="ABC_TRANSPORTER_2"/>
    <property type="match status" value="1"/>
</dbReference>
<dbReference type="InterPro" id="IPR003593">
    <property type="entry name" value="AAA+_ATPase"/>
</dbReference>
<keyword evidence="9" id="KW-1185">Reference proteome</keyword>
<dbReference type="GO" id="GO:0016887">
    <property type="term" value="F:ATP hydrolysis activity"/>
    <property type="evidence" value="ECO:0007669"/>
    <property type="project" value="InterPro"/>
</dbReference>
<evidence type="ECO:0000313" key="7">
    <source>
        <dbReference type="EMBL" id="WOX30921.1"/>
    </source>
</evidence>
<dbReference type="PANTHER" id="PTHR24220">
    <property type="entry name" value="IMPORT ATP-BINDING PROTEIN"/>
    <property type="match status" value="1"/>
</dbReference>
<dbReference type="Proteomes" id="UP001304419">
    <property type="component" value="Chromosome 2"/>
</dbReference>
<name>A0A8I2KTC5_9GAMM</name>
<dbReference type="PANTHER" id="PTHR24220:SF648">
    <property type="entry name" value="ABC TRANSPORTER ATP-BINDING PROTEIN YTRE"/>
    <property type="match status" value="1"/>
</dbReference>
<keyword evidence="1" id="KW-0813">Transport</keyword>
<dbReference type="Gene3D" id="3.40.50.300">
    <property type="entry name" value="P-loop containing nucleotide triphosphate hydrolases"/>
    <property type="match status" value="1"/>
</dbReference>
<dbReference type="RefSeq" id="WP_039491314.1">
    <property type="nucleotide sequence ID" value="NZ_CBCSDF010000033.1"/>
</dbReference>
<evidence type="ECO:0000256" key="4">
    <source>
        <dbReference type="ARBA" id="ARBA00038388"/>
    </source>
</evidence>
<evidence type="ECO:0000313" key="9">
    <source>
        <dbReference type="Proteomes" id="UP001304419"/>
    </source>
</evidence>
<dbReference type="CDD" id="cd03255">
    <property type="entry name" value="ABC_MJ0796_LolCDE_FtsE"/>
    <property type="match status" value="1"/>
</dbReference>
<reference evidence="7 9" key="2">
    <citation type="submission" date="2023-10" db="EMBL/GenBank/DDBJ databases">
        <title>To unveil natural product biosynthetic capacity in Pseudoalteromonas.</title>
        <authorList>
            <person name="Wang J."/>
        </authorList>
    </citation>
    <scope>NUCLEOTIDE SEQUENCE [LARGE SCALE GENOMIC DNA]</scope>
    <source>
        <strain evidence="7 9">DSM 15914</strain>
    </source>
</reference>
<dbReference type="InterPro" id="IPR017911">
    <property type="entry name" value="MacB-like_ATP-bd"/>
</dbReference>
<evidence type="ECO:0000313" key="8">
    <source>
        <dbReference type="Proteomes" id="UP000646877"/>
    </source>
</evidence>
<evidence type="ECO:0000256" key="1">
    <source>
        <dbReference type="ARBA" id="ARBA00022448"/>
    </source>
</evidence>
<dbReference type="InterPro" id="IPR003439">
    <property type="entry name" value="ABC_transporter-like_ATP-bd"/>
</dbReference>
<evidence type="ECO:0000256" key="3">
    <source>
        <dbReference type="ARBA" id="ARBA00022840"/>
    </source>
</evidence>
<proteinExistence type="inferred from homology"/>
<dbReference type="Pfam" id="PF00005">
    <property type="entry name" value="ABC_tran"/>
    <property type="match status" value="1"/>
</dbReference>
<dbReference type="Proteomes" id="UP000646877">
    <property type="component" value="Unassembled WGS sequence"/>
</dbReference>
<dbReference type="PROSITE" id="PS00211">
    <property type="entry name" value="ABC_TRANSPORTER_1"/>
    <property type="match status" value="1"/>
</dbReference>
<dbReference type="InterPro" id="IPR017871">
    <property type="entry name" value="ABC_transporter-like_CS"/>
</dbReference>
<dbReference type="AlphaFoldDB" id="A0A8I2KTC5"/>
<keyword evidence="3 6" id="KW-0067">ATP-binding</keyword>
<dbReference type="SMART" id="SM00382">
    <property type="entry name" value="AAA"/>
    <property type="match status" value="1"/>
</dbReference>
<dbReference type="FunFam" id="3.40.50.300:FF:000032">
    <property type="entry name" value="Export ABC transporter ATP-binding protein"/>
    <property type="match status" value="1"/>
</dbReference>
<dbReference type="GO" id="GO:0005886">
    <property type="term" value="C:plasma membrane"/>
    <property type="evidence" value="ECO:0007669"/>
    <property type="project" value="TreeGrafter"/>
</dbReference>
<dbReference type="GO" id="GO:0005524">
    <property type="term" value="F:ATP binding"/>
    <property type="evidence" value="ECO:0007669"/>
    <property type="project" value="UniProtKB-KW"/>
</dbReference>
<keyword evidence="2" id="KW-0547">Nucleotide-binding</keyword>